<dbReference type="EMBL" id="CP036426">
    <property type="protein sequence ID" value="QDV34070.1"/>
    <property type="molecule type" value="Genomic_DNA"/>
</dbReference>
<protein>
    <submittedName>
        <fullName evidence="2">tRNA threonylcarbamoyladenosine biosynthesis protein TsaB</fullName>
    </submittedName>
</protein>
<evidence type="ECO:0000313" key="2">
    <source>
        <dbReference type="EMBL" id="QDV34070.1"/>
    </source>
</evidence>
<dbReference type="InterPro" id="IPR022496">
    <property type="entry name" value="T6A_TsaB"/>
</dbReference>
<keyword evidence="3" id="KW-1185">Reference proteome</keyword>
<dbReference type="InterPro" id="IPR000905">
    <property type="entry name" value="Gcp-like_dom"/>
</dbReference>
<reference evidence="2 3" key="1">
    <citation type="submission" date="2019-02" db="EMBL/GenBank/DDBJ databases">
        <title>Deep-cultivation of Planctomycetes and their phenomic and genomic characterization uncovers novel biology.</title>
        <authorList>
            <person name="Wiegand S."/>
            <person name="Jogler M."/>
            <person name="Boedeker C."/>
            <person name="Pinto D."/>
            <person name="Vollmers J."/>
            <person name="Rivas-Marin E."/>
            <person name="Kohn T."/>
            <person name="Peeters S.H."/>
            <person name="Heuer A."/>
            <person name="Rast P."/>
            <person name="Oberbeckmann S."/>
            <person name="Bunk B."/>
            <person name="Jeske O."/>
            <person name="Meyerdierks A."/>
            <person name="Storesund J.E."/>
            <person name="Kallscheuer N."/>
            <person name="Luecker S."/>
            <person name="Lage O.M."/>
            <person name="Pohl T."/>
            <person name="Merkel B.J."/>
            <person name="Hornburger P."/>
            <person name="Mueller R.-W."/>
            <person name="Bruemmer F."/>
            <person name="Labrenz M."/>
            <person name="Spormann A.M."/>
            <person name="Op den Camp H."/>
            <person name="Overmann J."/>
            <person name="Amann R."/>
            <person name="Jetten M.S.M."/>
            <person name="Mascher T."/>
            <person name="Medema M.H."/>
            <person name="Devos D.P."/>
            <person name="Kaster A.-K."/>
            <person name="Ovreas L."/>
            <person name="Rohde M."/>
            <person name="Galperin M.Y."/>
            <person name="Jogler C."/>
        </authorList>
    </citation>
    <scope>NUCLEOTIDE SEQUENCE [LARGE SCALE GENOMIC DNA]</scope>
    <source>
        <strain evidence="2 3">ElP</strain>
    </source>
</reference>
<dbReference type="OrthoDB" id="9784166at2"/>
<dbReference type="PANTHER" id="PTHR11735">
    <property type="entry name" value="TRNA N6-ADENOSINE THREONYLCARBAMOYLTRANSFERASE"/>
    <property type="match status" value="1"/>
</dbReference>
<dbReference type="GO" id="GO:0005829">
    <property type="term" value="C:cytosol"/>
    <property type="evidence" value="ECO:0007669"/>
    <property type="project" value="TreeGrafter"/>
</dbReference>
<name>A0A518GZQ9_9BACT</name>
<dbReference type="Pfam" id="PF00814">
    <property type="entry name" value="TsaD"/>
    <property type="match status" value="1"/>
</dbReference>
<evidence type="ECO:0000313" key="3">
    <source>
        <dbReference type="Proteomes" id="UP000317835"/>
    </source>
</evidence>
<organism evidence="2 3">
    <name type="scientific">Tautonia plasticadhaerens</name>
    <dbReference type="NCBI Taxonomy" id="2527974"/>
    <lineage>
        <taxon>Bacteria</taxon>
        <taxon>Pseudomonadati</taxon>
        <taxon>Planctomycetota</taxon>
        <taxon>Planctomycetia</taxon>
        <taxon>Isosphaerales</taxon>
        <taxon>Isosphaeraceae</taxon>
        <taxon>Tautonia</taxon>
    </lineage>
</organism>
<gene>
    <name evidence="2" type="primary">tsaB</name>
    <name evidence="2" type="ORF">ElP_19520</name>
</gene>
<sequence length="232" mass="23947">MNLLAIDSSTLRSALALSVEGRDGPLLAYPEAGPRHGRLLVPTIRGLLDRGGLEPGHLGAVAVGLGPGSFTGLRVGVTAAKVLAYAVGCPVVGLSSLEALARGVPAEELRVEVAVDAQRGDLFSASFRRDDPGGPLLRQGPDRIVPAGAWAESLPEGALVVCPTPEKLGAVLPGHARLVPGDRAGPDGAVLLEMAAEAIALGRFADPWSLEPTYLRRSAAEEKRDARAASRP</sequence>
<accession>A0A518GZQ9</accession>
<dbReference type="GO" id="GO:0002949">
    <property type="term" value="P:tRNA threonylcarbamoyladenosine modification"/>
    <property type="evidence" value="ECO:0007669"/>
    <property type="project" value="InterPro"/>
</dbReference>
<dbReference type="InterPro" id="IPR043129">
    <property type="entry name" value="ATPase_NBD"/>
</dbReference>
<dbReference type="AlphaFoldDB" id="A0A518GZQ9"/>
<dbReference type="CDD" id="cd24032">
    <property type="entry name" value="ASKHA_NBD_TsaB"/>
    <property type="match status" value="1"/>
</dbReference>
<dbReference type="Gene3D" id="3.30.420.40">
    <property type="match status" value="2"/>
</dbReference>
<dbReference type="Proteomes" id="UP000317835">
    <property type="component" value="Chromosome"/>
</dbReference>
<evidence type="ECO:0000259" key="1">
    <source>
        <dbReference type="Pfam" id="PF00814"/>
    </source>
</evidence>
<dbReference type="SUPFAM" id="SSF53067">
    <property type="entry name" value="Actin-like ATPase domain"/>
    <property type="match status" value="2"/>
</dbReference>
<feature type="domain" description="Gcp-like" evidence="1">
    <location>
        <begin position="32"/>
        <end position="126"/>
    </location>
</feature>
<proteinExistence type="predicted"/>
<dbReference type="RefSeq" id="WP_145268698.1">
    <property type="nucleotide sequence ID" value="NZ_CP036426.1"/>
</dbReference>
<dbReference type="PANTHER" id="PTHR11735:SF11">
    <property type="entry name" value="TRNA THREONYLCARBAMOYLADENOSINE BIOSYNTHESIS PROTEIN TSAB"/>
    <property type="match status" value="1"/>
</dbReference>
<dbReference type="NCBIfam" id="TIGR03725">
    <property type="entry name" value="T6A_YeaZ"/>
    <property type="match status" value="1"/>
</dbReference>
<dbReference type="KEGG" id="tpla:ElP_19520"/>